<dbReference type="InterPro" id="IPR052904">
    <property type="entry name" value="Acyl-CoA_dehydrogenase-like"/>
</dbReference>
<gene>
    <name evidence="3" type="primary">LOC107326623</name>
</gene>
<proteinExistence type="predicted"/>
<evidence type="ECO:0000313" key="3">
    <source>
        <dbReference type="RefSeq" id="XP_015746510.1"/>
    </source>
</evidence>
<organism evidence="2 3">
    <name type="scientific">Python bivittatus</name>
    <name type="common">Burmese python</name>
    <name type="synonym">Python molurus bivittatus</name>
    <dbReference type="NCBI Taxonomy" id="176946"/>
    <lineage>
        <taxon>Eukaryota</taxon>
        <taxon>Metazoa</taxon>
        <taxon>Chordata</taxon>
        <taxon>Craniata</taxon>
        <taxon>Vertebrata</taxon>
        <taxon>Euteleostomi</taxon>
        <taxon>Lepidosauria</taxon>
        <taxon>Squamata</taxon>
        <taxon>Bifurcata</taxon>
        <taxon>Unidentata</taxon>
        <taxon>Episquamata</taxon>
        <taxon>Toxicofera</taxon>
        <taxon>Serpentes</taxon>
        <taxon>Henophidia</taxon>
        <taxon>Pythonidae</taxon>
        <taxon>Python</taxon>
    </lineage>
</organism>
<dbReference type="Pfam" id="PF22217">
    <property type="entry name" value="ACDH-11_C"/>
    <property type="match status" value="1"/>
</dbReference>
<dbReference type="PANTHER" id="PTHR42707">
    <property type="entry name" value="ACYL-COA DEHYDROGENASE"/>
    <property type="match status" value="1"/>
</dbReference>
<evidence type="ECO:0000313" key="2">
    <source>
        <dbReference type="Proteomes" id="UP000695026"/>
    </source>
</evidence>
<dbReference type="InterPro" id="IPR053998">
    <property type="entry name" value="ACDH-11_C"/>
</dbReference>
<dbReference type="RefSeq" id="XP_015746510.1">
    <property type="nucleotide sequence ID" value="XM_015891024.2"/>
</dbReference>
<reference evidence="3" key="1">
    <citation type="submission" date="2025-08" db="UniProtKB">
        <authorList>
            <consortium name="RefSeq"/>
        </authorList>
    </citation>
    <scope>IDENTIFICATION</scope>
    <source>
        <tissue evidence="3">Liver</tissue>
    </source>
</reference>
<dbReference type="PANTHER" id="PTHR42707:SF2">
    <property type="entry name" value="ACD11 DEHYDROGENASE"/>
    <property type="match status" value="1"/>
</dbReference>
<dbReference type="Proteomes" id="UP000695026">
    <property type="component" value="Unplaced"/>
</dbReference>
<name>A0A9F3W197_PYTBI</name>
<dbReference type="OrthoDB" id="10251155at2759"/>
<sequence>MDSEGEAEMQLAGRDFAYSLARIYAGVLLLEHAAGSGASATDIYAAQRWCQQDICLVDREDKAGSYGSKGASLDTSLVYDGYPFLRGRL</sequence>
<feature type="domain" description="Acyl-CoA dehydrogenase 11-like C-terminal" evidence="1">
    <location>
        <begin position="3"/>
        <end position="79"/>
    </location>
</feature>
<dbReference type="GO" id="GO:0003995">
    <property type="term" value="F:acyl-CoA dehydrogenase activity"/>
    <property type="evidence" value="ECO:0007669"/>
    <property type="project" value="TreeGrafter"/>
</dbReference>
<protein>
    <submittedName>
        <fullName evidence="3">Acyl-CoA dehydrogenase family member 11-like</fullName>
    </submittedName>
</protein>
<evidence type="ECO:0000259" key="1">
    <source>
        <dbReference type="Pfam" id="PF22217"/>
    </source>
</evidence>
<dbReference type="GeneID" id="107326623"/>
<keyword evidence="2" id="KW-1185">Reference proteome</keyword>
<accession>A0A9F3W197</accession>
<dbReference type="KEGG" id="pbi:107326623"/>
<dbReference type="AlphaFoldDB" id="A0A9F3W197"/>